<keyword evidence="6 11" id="KW-0812">Transmembrane</keyword>
<feature type="compositionally biased region" description="Polar residues" evidence="10">
    <location>
        <begin position="992"/>
        <end position="1007"/>
    </location>
</feature>
<evidence type="ECO:0000256" key="11">
    <source>
        <dbReference type="SAM" id="Phobius"/>
    </source>
</evidence>
<dbReference type="PANTHER" id="PTHR22914:SF41">
    <property type="entry name" value="CHITIN SYNTHASE 7"/>
    <property type="match status" value="1"/>
</dbReference>
<feature type="transmembrane region" description="Helical" evidence="11">
    <location>
        <begin position="742"/>
        <end position="759"/>
    </location>
</feature>
<reference evidence="13" key="1">
    <citation type="submission" date="2022-07" db="EMBL/GenBank/DDBJ databases">
        <title>Phylogenomic reconstructions and comparative analyses of Kickxellomycotina fungi.</title>
        <authorList>
            <person name="Reynolds N.K."/>
            <person name="Stajich J.E."/>
            <person name="Barry K."/>
            <person name="Grigoriev I.V."/>
            <person name="Crous P."/>
            <person name="Smith M.E."/>
        </authorList>
    </citation>
    <scope>NUCLEOTIDE SEQUENCE</scope>
    <source>
        <strain evidence="13">RSA 861</strain>
    </source>
</reference>
<dbReference type="GO" id="GO:0005886">
    <property type="term" value="C:plasma membrane"/>
    <property type="evidence" value="ECO:0007669"/>
    <property type="project" value="UniProtKB-SubCell"/>
</dbReference>
<gene>
    <name evidence="13" type="ORF">IWQ60_010144</name>
</gene>
<evidence type="ECO:0000256" key="9">
    <source>
        <dbReference type="ARBA" id="ARBA00023180"/>
    </source>
</evidence>
<evidence type="ECO:0000256" key="5">
    <source>
        <dbReference type="ARBA" id="ARBA00022679"/>
    </source>
</evidence>
<keyword evidence="8 11" id="KW-0472">Membrane</keyword>
<proteinExistence type="predicted"/>
<evidence type="ECO:0000256" key="2">
    <source>
        <dbReference type="ARBA" id="ARBA00012543"/>
    </source>
</evidence>
<dbReference type="Pfam" id="PF22997">
    <property type="entry name" value="CHS4"/>
    <property type="match status" value="1"/>
</dbReference>
<feature type="region of interest" description="Disordered" evidence="10">
    <location>
        <begin position="869"/>
        <end position="890"/>
    </location>
</feature>
<evidence type="ECO:0000256" key="4">
    <source>
        <dbReference type="ARBA" id="ARBA00022676"/>
    </source>
</evidence>
<dbReference type="OrthoDB" id="370884at2759"/>
<organism evidence="13 14">
    <name type="scientific">Tieghemiomyces parasiticus</name>
    <dbReference type="NCBI Taxonomy" id="78921"/>
    <lineage>
        <taxon>Eukaryota</taxon>
        <taxon>Fungi</taxon>
        <taxon>Fungi incertae sedis</taxon>
        <taxon>Zoopagomycota</taxon>
        <taxon>Kickxellomycotina</taxon>
        <taxon>Dimargaritomycetes</taxon>
        <taxon>Dimargaritales</taxon>
        <taxon>Dimargaritaceae</taxon>
        <taxon>Tieghemiomyces</taxon>
    </lineage>
</organism>
<keyword evidence="7 11" id="KW-1133">Transmembrane helix</keyword>
<comment type="caution">
    <text evidence="13">The sequence shown here is derived from an EMBL/GenBank/DDBJ whole genome shotgun (WGS) entry which is preliminary data.</text>
</comment>
<dbReference type="Pfam" id="PF03142">
    <property type="entry name" value="Chitin_synth_2"/>
    <property type="match status" value="1"/>
</dbReference>
<dbReference type="GO" id="GO:0030428">
    <property type="term" value="C:cell septum"/>
    <property type="evidence" value="ECO:0007669"/>
    <property type="project" value="TreeGrafter"/>
</dbReference>
<feature type="compositionally biased region" description="Polar residues" evidence="10">
    <location>
        <begin position="880"/>
        <end position="890"/>
    </location>
</feature>
<dbReference type="InterPro" id="IPR004835">
    <property type="entry name" value="Chitin_synth"/>
</dbReference>
<dbReference type="CDD" id="cd04190">
    <property type="entry name" value="Chitin_synth_C"/>
    <property type="match status" value="1"/>
</dbReference>
<feature type="region of interest" description="Disordered" evidence="10">
    <location>
        <begin position="1"/>
        <end position="22"/>
    </location>
</feature>
<accession>A0A9W8DNC4</accession>
<evidence type="ECO:0000259" key="12">
    <source>
        <dbReference type="Pfam" id="PF22997"/>
    </source>
</evidence>
<feature type="domain" description="Chitin synthase 4-like" evidence="12">
    <location>
        <begin position="210"/>
        <end position="286"/>
    </location>
</feature>
<feature type="transmembrane region" description="Helical" evidence="11">
    <location>
        <begin position="300"/>
        <end position="327"/>
    </location>
</feature>
<dbReference type="InterPro" id="IPR029044">
    <property type="entry name" value="Nucleotide-diphossugar_trans"/>
</dbReference>
<dbReference type="EMBL" id="JANBPT010000933">
    <property type="protein sequence ID" value="KAJ1911423.1"/>
    <property type="molecule type" value="Genomic_DNA"/>
</dbReference>
<dbReference type="GO" id="GO:0004100">
    <property type="term" value="F:chitin synthase activity"/>
    <property type="evidence" value="ECO:0007669"/>
    <property type="project" value="UniProtKB-EC"/>
</dbReference>
<feature type="transmembrane region" description="Helical" evidence="11">
    <location>
        <begin position="766"/>
        <end position="788"/>
    </location>
</feature>
<evidence type="ECO:0000256" key="10">
    <source>
        <dbReference type="SAM" id="MobiDB-lite"/>
    </source>
</evidence>
<evidence type="ECO:0000313" key="13">
    <source>
        <dbReference type="EMBL" id="KAJ1911423.1"/>
    </source>
</evidence>
<feature type="transmembrane region" description="Helical" evidence="11">
    <location>
        <begin position="794"/>
        <end position="821"/>
    </location>
</feature>
<evidence type="ECO:0000313" key="14">
    <source>
        <dbReference type="Proteomes" id="UP001150569"/>
    </source>
</evidence>
<evidence type="ECO:0000256" key="3">
    <source>
        <dbReference type="ARBA" id="ARBA00022475"/>
    </source>
</evidence>
<evidence type="ECO:0000256" key="1">
    <source>
        <dbReference type="ARBA" id="ARBA00004651"/>
    </source>
</evidence>
<keyword evidence="14" id="KW-1185">Reference proteome</keyword>
<comment type="subcellular location">
    <subcellularLocation>
        <location evidence="1">Cell membrane</location>
        <topology evidence="1">Multi-pass membrane protein</topology>
    </subcellularLocation>
</comment>
<evidence type="ECO:0000256" key="8">
    <source>
        <dbReference type="ARBA" id="ARBA00023136"/>
    </source>
</evidence>
<dbReference type="Proteomes" id="UP001150569">
    <property type="component" value="Unassembled WGS sequence"/>
</dbReference>
<keyword evidence="9" id="KW-0325">Glycoprotein</keyword>
<keyword evidence="3" id="KW-1003">Cell membrane</keyword>
<dbReference type="InterPro" id="IPR054295">
    <property type="entry name" value="CHS4-like_dom"/>
</dbReference>
<evidence type="ECO:0000256" key="6">
    <source>
        <dbReference type="ARBA" id="ARBA00022692"/>
    </source>
</evidence>
<keyword evidence="5" id="KW-0808">Transferase</keyword>
<dbReference type="EC" id="2.4.1.16" evidence="2"/>
<name>A0A9W8DNC4_9FUNG</name>
<dbReference type="AlphaFoldDB" id="A0A9W8DNC4"/>
<feature type="transmembrane region" description="Helical" evidence="11">
    <location>
        <begin position="50"/>
        <end position="69"/>
    </location>
</feature>
<dbReference type="SUPFAM" id="SSF53448">
    <property type="entry name" value="Nucleotide-diphospho-sugar transferases"/>
    <property type="match status" value="1"/>
</dbReference>
<keyword evidence="4" id="KW-0328">Glycosyltransferase</keyword>
<evidence type="ECO:0000256" key="7">
    <source>
        <dbReference type="ARBA" id="ARBA00022989"/>
    </source>
</evidence>
<feature type="region of interest" description="Disordered" evidence="10">
    <location>
        <begin position="992"/>
        <end position="1055"/>
    </location>
</feature>
<dbReference type="GO" id="GO:0006031">
    <property type="term" value="P:chitin biosynthetic process"/>
    <property type="evidence" value="ECO:0007669"/>
    <property type="project" value="TreeGrafter"/>
</dbReference>
<protein>
    <recommendedName>
        <fullName evidence="2">chitin synthase</fullName>
        <ecNumber evidence="2">2.4.1.16</ecNumber>
    </recommendedName>
</protein>
<dbReference type="PANTHER" id="PTHR22914">
    <property type="entry name" value="CHITIN SYNTHASE"/>
    <property type="match status" value="1"/>
</dbReference>
<feature type="transmembrane region" description="Helical" evidence="11">
    <location>
        <begin position="81"/>
        <end position="104"/>
    </location>
</feature>
<sequence>MYPNDMEAGRGGARGGTLRRGKTLIRPERQQAPDRMVTGQGEKSGGAWPIFAQIVSFWCPGFILAKLGMPDKSMQQAWREKFALCFIIAVVCAAVVYLTLFFTMTFCPASDVQNQDNVLEIQPYMTNVVDYLGRAYTITDQFPGKTAPKPGEDITNHFARSSPKECASFGQFPATTLNTCDANNGVGGCEFGTITESMAAGWIQEMNQLVGWSWDDVVPGWFVIDGNVLNVNPYLNITKDPIPNDKVDEAIRTAAAAGRFDATLLFYRTDALKKLIPCLTQKYFAGKLSKSTMGCFAVNLFNYAALIVILSLVMIKFIMALTFSWILSHQLVRRKTHAKPITASSSTPWAKKNATSGGGAIVQSDAASDELFTLMLVTCYSEGESSVRNTVESLASTDYSDSRKLLFIIADGMITGSGNDRSTPDICVDLIEVDPLFADPQPCSYIAIADGGKQLNMAKVYAGHYPYKNRRIPAVVVVKCGGPDEQDKPKAGNRGKRDSQIILMNFFSRVIYNDRMTPLDYDLFRKVHHLMGVTPDLFEIVLMVDADTKVYPDSLRLLVNCMNNDPLIMGLCGETKIANKRDSWVTWIQVYEYYISHHLGKAFESVFGGVTCLPGCFCMYRLKAPKGDNDWVPIITKPEIIQEYSQNVVHTLHEKNLLLLGEDRFLTTLMLRNFPSRKMMFMPQAVCKTLVPDEFAVLLSQRRRWINSTIHNLFELVLVRNLCGTFCFSMQFVVFLDLTGTLVLPVAIVMTFVLIVQLFRTTYTSFAAYLPLLMLICVLFLPGILILITTRKWIYLAWMFVYLLALPIWNFVLPVYAYWHFDDFSWGETRKVDGEVKGDDHGKKEGSFDGSKVPLRRWEDYERRRLRSIKRKERRRQDDGNNSTTLGSDSYSVLNSGQLYDDADTVKLLNQTPTAMDYDPNTYNYVNAFDDGSSSHLGGASTAAGGGYLHDSRHGSPAPMYQSNPNVLTAPSAGVVAAHPHGADASYFATQQSSSGFPTLDPSQHNSGYDPYGAQQQQQQSHAAPPSTRDYIGGDGSAGNDGRQRPMGGREPPQF</sequence>